<protein>
    <recommendedName>
        <fullName evidence="3">Exonuclease domain-containing protein</fullName>
    </recommendedName>
</protein>
<organism evidence="1 2">
    <name type="scientific">Alteromonas mediterranea</name>
    <dbReference type="NCBI Taxonomy" id="314275"/>
    <lineage>
        <taxon>Bacteria</taxon>
        <taxon>Pseudomonadati</taxon>
        <taxon>Pseudomonadota</taxon>
        <taxon>Gammaproteobacteria</taxon>
        <taxon>Alteromonadales</taxon>
        <taxon>Alteromonadaceae</taxon>
        <taxon>Alteromonas/Salinimonas group</taxon>
        <taxon>Alteromonas</taxon>
    </lineage>
</organism>
<geneLocation type="plasmid" evidence="2">
    <name>pamcp48-600</name>
</geneLocation>
<dbReference type="Gene3D" id="3.30.420.10">
    <property type="entry name" value="Ribonuclease H-like superfamily/Ribonuclease H"/>
    <property type="match status" value="1"/>
</dbReference>
<reference evidence="1 2" key="1">
    <citation type="submission" date="2016-11" db="EMBL/GenBank/DDBJ databases">
        <title>Networking in microbes: conjugative elements and plasmids in the genus Alteromonas.</title>
        <authorList>
            <person name="Lopez-Perez M."/>
            <person name="Ramon-Marco N."/>
            <person name="Rodriguez-Valera F."/>
        </authorList>
    </citation>
    <scope>NUCLEOTIDE SEQUENCE [LARGE SCALE GENOMIC DNA]</scope>
    <source>
        <strain evidence="1 2">CP48</strain>
        <plasmid evidence="2">pamcp48-600</plasmid>
    </source>
</reference>
<accession>A0AAC9NTB2</accession>
<dbReference type="AlphaFoldDB" id="A0AAC9NTB2"/>
<keyword evidence="1" id="KW-0614">Plasmid</keyword>
<name>A0AAC9NTB2_9ALTE</name>
<gene>
    <name evidence="1" type="ORF">BM524_18485</name>
</gene>
<dbReference type="Proteomes" id="UP000182101">
    <property type="component" value="Plasmid pAMCP48-600"/>
</dbReference>
<dbReference type="GO" id="GO:0003676">
    <property type="term" value="F:nucleic acid binding"/>
    <property type="evidence" value="ECO:0007669"/>
    <property type="project" value="InterPro"/>
</dbReference>
<sequence>MNPVKRNVCSFINFKSAKLKLWRSCLQGYAETYGHIYIVSDTETTGTAFLDENTKEYHRILEWAAIFAYRDDAGYLQPCKDNAGETIYLDELINPFISPSFTSYKLKRSIKEIPLASIEVHGITEELLFGHKDKLTTRPATGKIAASFDMVYSTLLALVSSDPFYIGEAQVSILFHNAYYDISFINSEAELWGMKYIESYFSVIDTWALAKDVIPPSEIKGYSLDDCFAFVKSKYPNDIDPINRGVHAAYTDANMLLQTYNGMVRHWKEQGVRSAG</sequence>
<evidence type="ECO:0008006" key="3">
    <source>
        <dbReference type="Google" id="ProtNLM"/>
    </source>
</evidence>
<proteinExistence type="predicted"/>
<dbReference type="EMBL" id="CP018025">
    <property type="protein sequence ID" value="APD91908.1"/>
    <property type="molecule type" value="Genomic_DNA"/>
</dbReference>
<dbReference type="InterPro" id="IPR012337">
    <property type="entry name" value="RNaseH-like_sf"/>
</dbReference>
<evidence type="ECO:0000313" key="2">
    <source>
        <dbReference type="Proteomes" id="UP000182101"/>
    </source>
</evidence>
<dbReference type="SUPFAM" id="SSF53098">
    <property type="entry name" value="Ribonuclease H-like"/>
    <property type="match status" value="1"/>
</dbReference>
<evidence type="ECO:0000313" key="1">
    <source>
        <dbReference type="EMBL" id="APD91908.1"/>
    </source>
</evidence>
<dbReference type="InterPro" id="IPR036397">
    <property type="entry name" value="RNaseH_sf"/>
</dbReference>